<accession>A0A0G1X6X1</accession>
<feature type="binding site" evidence="7">
    <location>
        <position position="119"/>
    </location>
    <ligand>
        <name>Zn(2+)</name>
        <dbReference type="ChEBI" id="CHEBI:29105"/>
        <note>catalytic</note>
    </ligand>
</feature>
<dbReference type="PANTHER" id="PTHR46986">
    <property type="entry name" value="ENDORIBONUCLEASE YBEY, CHLOROPLASTIC"/>
    <property type="match status" value="1"/>
</dbReference>
<dbReference type="AlphaFoldDB" id="A0A0G1X6X1"/>
<sequence length="152" mass="17222">MARVYVGYDQFGITGVDDEFIRFIFDVVVSLAKLEPESEIGLVITNDVQMQKLNRQYRGKDQPTNVLSFAYHETVPSDFMAKGDEHYIGDIYISYERVLAQAEVLKVADKDEFARLFVHGLFHLAGIHHNNPKEEARMEALEDKALAIVSAA</sequence>
<protein>
    <recommendedName>
        <fullName evidence="7">Endoribonuclease YbeY</fullName>
        <ecNumber evidence="7">3.1.-.-</ecNumber>
    </recommendedName>
</protein>
<dbReference type="HAMAP" id="MF_00009">
    <property type="entry name" value="Endoribonucl_YbeY"/>
    <property type="match status" value="1"/>
</dbReference>
<dbReference type="GO" id="GO:0004222">
    <property type="term" value="F:metalloendopeptidase activity"/>
    <property type="evidence" value="ECO:0007669"/>
    <property type="project" value="InterPro"/>
</dbReference>
<comment type="caution">
    <text evidence="8">The sequence shown here is derived from an EMBL/GenBank/DDBJ whole genome shotgun (WGS) entry which is preliminary data.</text>
</comment>
<dbReference type="Gene3D" id="3.40.390.30">
    <property type="entry name" value="Metalloproteases ('zincins'), catalytic domain"/>
    <property type="match status" value="1"/>
</dbReference>
<keyword evidence="7" id="KW-0698">rRNA processing</keyword>
<dbReference type="PATRIC" id="fig|1620414.3.peg.481"/>
<organism evidence="8 9">
    <name type="scientific">candidate division Kazan bacterium GW2011_GWB1_52_7</name>
    <dbReference type="NCBI Taxonomy" id="1620414"/>
    <lineage>
        <taxon>Bacteria</taxon>
        <taxon>Bacteria division Kazan-3B-28</taxon>
    </lineage>
</organism>
<gene>
    <name evidence="7" type="primary">ybeY</name>
    <name evidence="8" type="ORF">VF00_C0002G0243</name>
</gene>
<dbReference type="InterPro" id="IPR002036">
    <property type="entry name" value="YbeY"/>
</dbReference>
<reference evidence="8 9" key="1">
    <citation type="journal article" date="2015" name="Nature">
        <title>rRNA introns, odd ribosomes, and small enigmatic genomes across a large radiation of phyla.</title>
        <authorList>
            <person name="Brown C.T."/>
            <person name="Hug L.A."/>
            <person name="Thomas B.C."/>
            <person name="Sharon I."/>
            <person name="Castelle C.J."/>
            <person name="Singh A."/>
            <person name="Wilkins M.J."/>
            <person name="Williams K.H."/>
            <person name="Banfield J.F."/>
        </authorList>
    </citation>
    <scope>NUCLEOTIDE SEQUENCE [LARGE SCALE GENOMIC DNA]</scope>
</reference>
<keyword evidence="3 7" id="KW-0479">Metal-binding</keyword>
<proteinExistence type="inferred from homology"/>
<evidence type="ECO:0000256" key="1">
    <source>
        <dbReference type="ARBA" id="ARBA00010875"/>
    </source>
</evidence>
<dbReference type="Proteomes" id="UP000034913">
    <property type="component" value="Unassembled WGS sequence"/>
</dbReference>
<comment type="cofactor">
    <cofactor evidence="7">
        <name>Zn(2+)</name>
        <dbReference type="ChEBI" id="CHEBI:29105"/>
    </cofactor>
    <text evidence="7">Binds 1 zinc ion.</text>
</comment>
<feature type="binding site" evidence="7">
    <location>
        <position position="129"/>
    </location>
    <ligand>
        <name>Zn(2+)</name>
        <dbReference type="ChEBI" id="CHEBI:29105"/>
        <note>catalytic</note>
    </ligand>
</feature>
<dbReference type="Pfam" id="PF02130">
    <property type="entry name" value="YbeY"/>
    <property type="match status" value="1"/>
</dbReference>
<feature type="binding site" evidence="7">
    <location>
        <position position="123"/>
    </location>
    <ligand>
        <name>Zn(2+)</name>
        <dbReference type="ChEBI" id="CHEBI:29105"/>
        <note>catalytic</note>
    </ligand>
</feature>
<dbReference type="GO" id="GO:0005737">
    <property type="term" value="C:cytoplasm"/>
    <property type="evidence" value="ECO:0007669"/>
    <property type="project" value="UniProtKB-SubCell"/>
</dbReference>
<keyword evidence="7" id="KW-0690">Ribosome biogenesis</keyword>
<keyword evidence="5 7" id="KW-0378">Hydrolase</keyword>
<keyword evidence="7" id="KW-0963">Cytoplasm</keyword>
<evidence type="ECO:0000313" key="8">
    <source>
        <dbReference type="EMBL" id="KKW26918.1"/>
    </source>
</evidence>
<comment type="subcellular location">
    <subcellularLocation>
        <location evidence="7">Cytoplasm</location>
    </subcellularLocation>
</comment>
<dbReference type="EC" id="3.1.-.-" evidence="7"/>
<dbReference type="NCBIfam" id="TIGR00043">
    <property type="entry name" value="rRNA maturation RNase YbeY"/>
    <property type="match status" value="1"/>
</dbReference>
<name>A0A0G1X6X1_UNCK3</name>
<dbReference type="GO" id="GO:0004521">
    <property type="term" value="F:RNA endonuclease activity"/>
    <property type="evidence" value="ECO:0007669"/>
    <property type="project" value="UniProtKB-UniRule"/>
</dbReference>
<keyword evidence="2 7" id="KW-0540">Nuclease</keyword>
<keyword evidence="4 7" id="KW-0255">Endonuclease</keyword>
<evidence type="ECO:0000256" key="5">
    <source>
        <dbReference type="ARBA" id="ARBA00022801"/>
    </source>
</evidence>
<dbReference type="EMBL" id="LCRB01000002">
    <property type="protein sequence ID" value="KKW26918.1"/>
    <property type="molecule type" value="Genomic_DNA"/>
</dbReference>
<evidence type="ECO:0000256" key="7">
    <source>
        <dbReference type="HAMAP-Rule" id="MF_00009"/>
    </source>
</evidence>
<evidence type="ECO:0000256" key="3">
    <source>
        <dbReference type="ARBA" id="ARBA00022723"/>
    </source>
</evidence>
<evidence type="ECO:0000256" key="2">
    <source>
        <dbReference type="ARBA" id="ARBA00022722"/>
    </source>
</evidence>
<evidence type="ECO:0000313" key="9">
    <source>
        <dbReference type="Proteomes" id="UP000034913"/>
    </source>
</evidence>
<dbReference type="GO" id="GO:0006364">
    <property type="term" value="P:rRNA processing"/>
    <property type="evidence" value="ECO:0007669"/>
    <property type="project" value="UniProtKB-UniRule"/>
</dbReference>
<keyword evidence="6 7" id="KW-0862">Zinc</keyword>
<evidence type="ECO:0000256" key="4">
    <source>
        <dbReference type="ARBA" id="ARBA00022759"/>
    </source>
</evidence>
<dbReference type="InterPro" id="IPR023091">
    <property type="entry name" value="MetalPrtase_cat_dom_sf_prd"/>
</dbReference>
<dbReference type="SUPFAM" id="SSF55486">
    <property type="entry name" value="Metalloproteases ('zincins'), catalytic domain"/>
    <property type="match status" value="1"/>
</dbReference>
<dbReference type="GO" id="GO:0008270">
    <property type="term" value="F:zinc ion binding"/>
    <property type="evidence" value="ECO:0007669"/>
    <property type="project" value="UniProtKB-UniRule"/>
</dbReference>
<evidence type="ECO:0000256" key="6">
    <source>
        <dbReference type="ARBA" id="ARBA00022833"/>
    </source>
</evidence>
<comment type="similarity">
    <text evidence="1 7">Belongs to the endoribonuclease YbeY family.</text>
</comment>
<comment type="function">
    <text evidence="7">Single strand-specific metallo-endoribonuclease involved in late-stage 70S ribosome quality control and in maturation of the 3' terminus of the 16S rRNA.</text>
</comment>
<dbReference type="PANTHER" id="PTHR46986:SF1">
    <property type="entry name" value="ENDORIBONUCLEASE YBEY, CHLOROPLASTIC"/>
    <property type="match status" value="1"/>
</dbReference>